<dbReference type="PRINTS" id="PR00909">
    <property type="entry name" value="SPERMDNBNDNG"/>
</dbReference>
<dbReference type="CDD" id="cd13546">
    <property type="entry name" value="PBP2_BitB"/>
    <property type="match status" value="1"/>
</dbReference>
<feature type="signal peptide" evidence="8">
    <location>
        <begin position="1"/>
        <end position="20"/>
    </location>
</feature>
<dbReference type="Pfam" id="PF13343">
    <property type="entry name" value="SBP_bac_6"/>
    <property type="match status" value="1"/>
</dbReference>
<keyword evidence="5 8" id="KW-0732">Signal</keyword>
<keyword evidence="7" id="KW-0406">Ion transport</keyword>
<accession>A0ABT4CQM4</accession>
<comment type="similarity">
    <text evidence="1">Belongs to the bacterial solute-binding protein 1 family.</text>
</comment>
<evidence type="ECO:0000313" key="10">
    <source>
        <dbReference type="Proteomes" id="UP001079657"/>
    </source>
</evidence>
<dbReference type="InterPro" id="IPR001188">
    <property type="entry name" value="Sperm_putr-bd"/>
</dbReference>
<keyword evidence="2" id="KW-0813">Transport</keyword>
<reference evidence="9" key="1">
    <citation type="submission" date="2022-12" db="EMBL/GenBank/DDBJ databases">
        <authorList>
            <person name="Wang J."/>
        </authorList>
    </citation>
    <scope>NUCLEOTIDE SEQUENCE</scope>
    <source>
        <strain evidence="9">HY-42-06</strain>
    </source>
</reference>
<proteinExistence type="inferred from homology"/>
<protein>
    <submittedName>
        <fullName evidence="9">Extracellular solute-binding protein</fullName>
    </submittedName>
</protein>
<dbReference type="InterPro" id="IPR006061">
    <property type="entry name" value="SBP_1_CS"/>
</dbReference>
<evidence type="ECO:0000256" key="6">
    <source>
        <dbReference type="ARBA" id="ARBA00023004"/>
    </source>
</evidence>
<evidence type="ECO:0000256" key="7">
    <source>
        <dbReference type="ARBA" id="ARBA00023065"/>
    </source>
</evidence>
<keyword evidence="3" id="KW-0410">Iron transport</keyword>
<name>A0ABT4CQM4_9CLOT</name>
<dbReference type="SUPFAM" id="SSF53850">
    <property type="entry name" value="Periplasmic binding protein-like II"/>
    <property type="match status" value="1"/>
</dbReference>
<feature type="chain" id="PRO_5046278500" evidence="8">
    <location>
        <begin position="21"/>
        <end position="340"/>
    </location>
</feature>
<evidence type="ECO:0000256" key="8">
    <source>
        <dbReference type="SAM" id="SignalP"/>
    </source>
</evidence>
<dbReference type="Gene3D" id="3.40.190.10">
    <property type="entry name" value="Periplasmic binding protein-like II"/>
    <property type="match status" value="2"/>
</dbReference>
<dbReference type="InterPro" id="IPR026045">
    <property type="entry name" value="Ferric-bd"/>
</dbReference>
<gene>
    <name evidence="9" type="ORF">OXH55_11995</name>
</gene>
<evidence type="ECO:0000256" key="2">
    <source>
        <dbReference type="ARBA" id="ARBA00022448"/>
    </source>
</evidence>
<evidence type="ECO:0000313" key="9">
    <source>
        <dbReference type="EMBL" id="MCY6371361.1"/>
    </source>
</evidence>
<dbReference type="EMBL" id="JAPQES010000004">
    <property type="protein sequence ID" value="MCY6371361.1"/>
    <property type="molecule type" value="Genomic_DNA"/>
</dbReference>
<evidence type="ECO:0000256" key="3">
    <source>
        <dbReference type="ARBA" id="ARBA00022496"/>
    </source>
</evidence>
<comment type="caution">
    <text evidence="9">The sequence shown here is derived from an EMBL/GenBank/DDBJ whole genome shotgun (WGS) entry which is preliminary data.</text>
</comment>
<dbReference type="Proteomes" id="UP001079657">
    <property type="component" value="Unassembled WGS sequence"/>
</dbReference>
<evidence type="ECO:0000256" key="4">
    <source>
        <dbReference type="ARBA" id="ARBA00022723"/>
    </source>
</evidence>
<dbReference type="RefSeq" id="WP_268050227.1">
    <property type="nucleotide sequence ID" value="NZ_JAPQES010000004.1"/>
</dbReference>
<sequence length="340" mass="37527">MKKKLITTLISTALITALFAGCGGNNSNTAPSRDEKKSSNTVVVYSPNQPEINNEIVNRFKAKTGIEVQLISGGTGELLKRVQSEKANPLGDVFFGGGAESLESFKDYFEPYTSSEDGTIDEKFKSPEHYWNGFTALPMVMIYNKKLVSEDKVPQSWDDLLKPEWKGKISYADPNKSGSSYTQMITMVTAKDGWDFINKYAANLNGKVESSSSHVPKKVSDGEYPIGVTLEEVAFRYINNGANVGVAYPKEGTSAVPDGVALIKGAKNAENAKKFIDFVLSKEIQETVVKNFKRRSVRNDVASPEGLKAIKDIPMVKYDFNSAAKNKSENLNKWKDIFIK</sequence>
<dbReference type="PANTHER" id="PTHR30006">
    <property type="entry name" value="THIAMINE-BINDING PERIPLASMIC PROTEIN-RELATED"/>
    <property type="match status" value="1"/>
</dbReference>
<organism evidence="9 10">
    <name type="scientific">Clostridium ganghwense</name>
    <dbReference type="NCBI Taxonomy" id="312089"/>
    <lineage>
        <taxon>Bacteria</taxon>
        <taxon>Bacillati</taxon>
        <taxon>Bacillota</taxon>
        <taxon>Clostridia</taxon>
        <taxon>Eubacteriales</taxon>
        <taxon>Clostridiaceae</taxon>
        <taxon>Clostridium</taxon>
    </lineage>
</organism>
<evidence type="ECO:0000256" key="1">
    <source>
        <dbReference type="ARBA" id="ARBA00008520"/>
    </source>
</evidence>
<keyword evidence="10" id="KW-1185">Reference proteome</keyword>
<dbReference type="PROSITE" id="PS01037">
    <property type="entry name" value="SBP_BACTERIAL_1"/>
    <property type="match status" value="1"/>
</dbReference>
<dbReference type="PANTHER" id="PTHR30006:SF2">
    <property type="entry name" value="ABC TRANSPORTER SUBSTRATE-BINDING PROTEIN"/>
    <property type="match status" value="1"/>
</dbReference>
<dbReference type="PIRSF" id="PIRSF002825">
    <property type="entry name" value="CfbpA"/>
    <property type="match status" value="1"/>
</dbReference>
<evidence type="ECO:0000256" key="5">
    <source>
        <dbReference type="ARBA" id="ARBA00022729"/>
    </source>
</evidence>
<dbReference type="PROSITE" id="PS51257">
    <property type="entry name" value="PROKAR_LIPOPROTEIN"/>
    <property type="match status" value="1"/>
</dbReference>
<keyword evidence="6" id="KW-0408">Iron</keyword>
<keyword evidence="4" id="KW-0479">Metal-binding</keyword>